<organism evidence="2 4">
    <name type="scientific">Paenibacillus melissococcoides</name>
    <dbReference type="NCBI Taxonomy" id="2912268"/>
    <lineage>
        <taxon>Bacteria</taxon>
        <taxon>Bacillati</taxon>
        <taxon>Bacillota</taxon>
        <taxon>Bacilli</taxon>
        <taxon>Bacillales</taxon>
        <taxon>Paenibacillaceae</taxon>
        <taxon>Paenibacillus</taxon>
    </lineage>
</organism>
<dbReference type="Proteomes" id="UP001154322">
    <property type="component" value="Unassembled WGS sequence"/>
</dbReference>
<sequence>MAKKMIAKTPIGYAGHLLSPGDNVREYIHDQSFISLLLEKGHAAEVDEESAAPAPAEAQEQPEEEAPSADKQPEEAPTAETPERKPEAPATGRKRGK</sequence>
<dbReference type="EMBL" id="CALYLO010000001">
    <property type="protein sequence ID" value="CAH8243627.1"/>
    <property type="molecule type" value="Genomic_DNA"/>
</dbReference>
<reference evidence="2" key="1">
    <citation type="submission" date="2022-06" db="EMBL/GenBank/DDBJ databases">
        <authorList>
            <person name="Dietemann V."/>
            <person name="Ory F."/>
            <person name="Dainat B."/>
            <person name="Oberhansli S."/>
        </authorList>
    </citation>
    <scope>NUCLEOTIDE SEQUENCE</scope>
    <source>
        <strain evidence="2">Ena-SAMPLE-TAB-26-04-2022-14:26:32:270-5432</strain>
    </source>
</reference>
<evidence type="ECO:0000313" key="2">
    <source>
        <dbReference type="EMBL" id="CAH8243627.1"/>
    </source>
</evidence>
<evidence type="ECO:0000313" key="3">
    <source>
        <dbReference type="EMBL" id="CAH8247464.1"/>
    </source>
</evidence>
<gene>
    <name evidence="2" type="ORF">WJ0W_000867</name>
    <name evidence="3" type="ORF">WJ0W_004698</name>
</gene>
<dbReference type="EMBL" id="CALYLO010000007">
    <property type="protein sequence ID" value="CAH8247464.1"/>
    <property type="molecule type" value="Genomic_DNA"/>
</dbReference>
<evidence type="ECO:0000313" key="4">
    <source>
        <dbReference type="Proteomes" id="UP001154322"/>
    </source>
</evidence>
<proteinExistence type="predicted"/>
<evidence type="ECO:0000256" key="1">
    <source>
        <dbReference type="SAM" id="MobiDB-lite"/>
    </source>
</evidence>
<keyword evidence="4" id="KW-1185">Reference proteome</keyword>
<dbReference type="RefSeq" id="WP_213431463.1">
    <property type="nucleotide sequence ID" value="NZ_AP031286.1"/>
</dbReference>
<feature type="region of interest" description="Disordered" evidence="1">
    <location>
        <begin position="44"/>
        <end position="97"/>
    </location>
</feature>
<protein>
    <submittedName>
        <fullName evidence="2">Uncharacterized protein</fullName>
    </submittedName>
</protein>
<comment type="caution">
    <text evidence="2">The sequence shown here is derived from an EMBL/GenBank/DDBJ whole genome shotgun (WGS) entry which is preliminary data.</text>
</comment>
<name>A0ABM9FWR7_9BACL</name>
<accession>A0ABM9FWR7</accession>